<accession>A0A1B6EE83</accession>
<evidence type="ECO:0000256" key="9">
    <source>
        <dbReference type="SAM" id="MobiDB-lite"/>
    </source>
</evidence>
<protein>
    <recommendedName>
        <fullName evidence="11">EB domain-containing protein</fullName>
    </recommendedName>
</protein>
<evidence type="ECO:0000256" key="2">
    <source>
        <dbReference type="ARBA" id="ARBA00004308"/>
    </source>
</evidence>
<evidence type="ECO:0000256" key="7">
    <source>
        <dbReference type="ARBA" id="ARBA00023157"/>
    </source>
</evidence>
<dbReference type="SUPFAM" id="SSF57424">
    <property type="entry name" value="LDL receptor-like module"/>
    <property type="match status" value="2"/>
</dbReference>
<dbReference type="Gene3D" id="4.10.400.10">
    <property type="entry name" value="Low-density Lipoprotein Receptor"/>
    <property type="match status" value="2"/>
</dbReference>
<dbReference type="PANTHER" id="PTHR24270:SF62">
    <property type="entry name" value="LOW-DENSITY LIPOPROTEIN RECEPTOR-RELATED PROTEIN 2"/>
    <property type="match status" value="1"/>
</dbReference>
<dbReference type="GO" id="GO:0016192">
    <property type="term" value="P:vesicle-mediated transport"/>
    <property type="evidence" value="ECO:0007669"/>
    <property type="project" value="UniProtKB-ARBA"/>
</dbReference>
<dbReference type="SMART" id="SM00192">
    <property type="entry name" value="LDLa"/>
    <property type="match status" value="2"/>
</dbReference>
<evidence type="ECO:0000256" key="1">
    <source>
        <dbReference type="ARBA" id="ARBA00004167"/>
    </source>
</evidence>
<dbReference type="GO" id="GO:0012505">
    <property type="term" value="C:endomembrane system"/>
    <property type="evidence" value="ECO:0007669"/>
    <property type="project" value="UniProtKB-SubCell"/>
</dbReference>
<feature type="disulfide bond" evidence="8">
    <location>
        <begin position="125"/>
        <end position="140"/>
    </location>
</feature>
<dbReference type="GO" id="GO:0005886">
    <property type="term" value="C:plasma membrane"/>
    <property type="evidence" value="ECO:0007669"/>
    <property type="project" value="TreeGrafter"/>
</dbReference>
<keyword evidence="7 8" id="KW-1015">Disulfide bond</keyword>
<keyword evidence="4" id="KW-0677">Repeat</keyword>
<dbReference type="PROSITE" id="PS01209">
    <property type="entry name" value="LDLRA_1"/>
    <property type="match status" value="1"/>
</dbReference>
<dbReference type="AlphaFoldDB" id="A0A1B6EE83"/>
<dbReference type="InterPro" id="IPR050685">
    <property type="entry name" value="LDLR"/>
</dbReference>
<feature type="region of interest" description="Disordered" evidence="9">
    <location>
        <begin position="1"/>
        <end position="71"/>
    </location>
</feature>
<dbReference type="InterPro" id="IPR023415">
    <property type="entry name" value="LDLR_class-A_CS"/>
</dbReference>
<feature type="non-terminal residue" evidence="10">
    <location>
        <position position="1"/>
    </location>
</feature>
<evidence type="ECO:0008006" key="11">
    <source>
        <dbReference type="Google" id="ProtNLM"/>
    </source>
</evidence>
<sequence>RLDPYQRHNSRRQGAHQPVPPLHGKYLFPSRGQPNRGDDTHRSSNPVLPHGQDFVIPPQNTISHPDTENPDDISTFLQTKYLPDSGSEVDSRLDTVEHMVCGGVCRGGEYLCGIACTCIPLSWRCDGEADCVADEDEMECSPESDDECLEDQGYVRCPRTRKCIKKEWLCDGQDDCGDFSDETHCAG</sequence>
<feature type="disulfide bond" evidence="8">
    <location>
        <begin position="170"/>
        <end position="185"/>
    </location>
</feature>
<evidence type="ECO:0000313" key="10">
    <source>
        <dbReference type="EMBL" id="JAS36190.1"/>
    </source>
</evidence>
<evidence type="ECO:0000256" key="6">
    <source>
        <dbReference type="ARBA" id="ARBA00023136"/>
    </source>
</evidence>
<dbReference type="EMBL" id="GEDC01001108">
    <property type="protein sequence ID" value="JAS36190.1"/>
    <property type="molecule type" value="Transcribed_RNA"/>
</dbReference>
<comment type="caution">
    <text evidence="8">Lacks conserved residue(s) required for the propagation of feature annotation.</text>
</comment>
<dbReference type="CDD" id="cd00112">
    <property type="entry name" value="LDLa"/>
    <property type="match status" value="2"/>
</dbReference>
<keyword evidence="6" id="KW-0472">Membrane</keyword>
<keyword evidence="5" id="KW-1133">Transmembrane helix</keyword>
<evidence type="ECO:0000256" key="8">
    <source>
        <dbReference type="PROSITE-ProRule" id="PRU00124"/>
    </source>
</evidence>
<comment type="subcellular location">
    <subcellularLocation>
        <location evidence="2">Endomembrane system</location>
    </subcellularLocation>
    <subcellularLocation>
        <location evidence="1">Membrane</location>
        <topology evidence="1">Single-pass membrane protein</topology>
    </subcellularLocation>
</comment>
<dbReference type="Pfam" id="PF00057">
    <property type="entry name" value="Ldl_recept_a"/>
    <property type="match status" value="2"/>
</dbReference>
<evidence type="ECO:0000256" key="5">
    <source>
        <dbReference type="ARBA" id="ARBA00022989"/>
    </source>
</evidence>
<evidence type="ECO:0000256" key="3">
    <source>
        <dbReference type="ARBA" id="ARBA00022692"/>
    </source>
</evidence>
<dbReference type="PANTHER" id="PTHR24270">
    <property type="entry name" value="LOW-DENSITY LIPOPROTEIN RECEPTOR-RELATED"/>
    <property type="match status" value="1"/>
</dbReference>
<dbReference type="PROSITE" id="PS50068">
    <property type="entry name" value="LDLRA_2"/>
    <property type="match status" value="2"/>
</dbReference>
<keyword evidence="3" id="KW-0812">Transmembrane</keyword>
<feature type="non-terminal residue" evidence="10">
    <location>
        <position position="187"/>
    </location>
</feature>
<reference evidence="10" key="1">
    <citation type="submission" date="2015-12" db="EMBL/GenBank/DDBJ databases">
        <title>De novo transcriptome assembly of four potential Pierce s Disease insect vectors from Arizona vineyards.</title>
        <authorList>
            <person name="Tassone E.E."/>
        </authorList>
    </citation>
    <scope>NUCLEOTIDE SEQUENCE</scope>
</reference>
<organism evidence="10">
    <name type="scientific">Clastoptera arizonana</name>
    <name type="common">Arizona spittle bug</name>
    <dbReference type="NCBI Taxonomy" id="38151"/>
    <lineage>
        <taxon>Eukaryota</taxon>
        <taxon>Metazoa</taxon>
        <taxon>Ecdysozoa</taxon>
        <taxon>Arthropoda</taxon>
        <taxon>Hexapoda</taxon>
        <taxon>Insecta</taxon>
        <taxon>Pterygota</taxon>
        <taxon>Neoptera</taxon>
        <taxon>Paraneoptera</taxon>
        <taxon>Hemiptera</taxon>
        <taxon>Auchenorrhyncha</taxon>
        <taxon>Cercopoidea</taxon>
        <taxon>Clastopteridae</taxon>
        <taxon>Clastoptera</taxon>
    </lineage>
</organism>
<name>A0A1B6EE83_9HEMI</name>
<evidence type="ECO:0000256" key="4">
    <source>
        <dbReference type="ARBA" id="ARBA00022737"/>
    </source>
</evidence>
<proteinExistence type="predicted"/>
<gene>
    <name evidence="10" type="ORF">g.777</name>
</gene>
<dbReference type="InterPro" id="IPR036055">
    <property type="entry name" value="LDL_receptor-like_sf"/>
</dbReference>
<dbReference type="PRINTS" id="PR00261">
    <property type="entry name" value="LDLRECEPTOR"/>
</dbReference>
<dbReference type="InterPro" id="IPR002172">
    <property type="entry name" value="LDrepeatLR_classA_rpt"/>
</dbReference>